<comment type="caution">
    <text evidence="2">The sequence shown here is derived from an EMBL/GenBank/DDBJ whole genome shotgun (WGS) entry which is preliminary data.</text>
</comment>
<dbReference type="EMBL" id="JAJHUN010000011">
    <property type="protein sequence ID" value="KAJ4145987.1"/>
    <property type="molecule type" value="Genomic_DNA"/>
</dbReference>
<dbReference type="AlphaFoldDB" id="A0A9W8Q779"/>
<proteinExistence type="predicted"/>
<gene>
    <name evidence="2" type="ORF">LMH87_004818</name>
</gene>
<sequence length="108" mass="11965">MADQIHRVTMFKIPDKENQAKLISAYAKVNQADQKDGKPCIKSLVVGSAKEDPRSQGYTVVCKTEFACMDDMKFYDNECPAHGEFKNTARTLGVEGVLTVYFTPGLIA</sequence>
<accession>A0A9W8Q779</accession>
<evidence type="ECO:0000313" key="2">
    <source>
        <dbReference type="EMBL" id="KAJ4145987.1"/>
    </source>
</evidence>
<dbReference type="Gene3D" id="3.30.70.100">
    <property type="match status" value="1"/>
</dbReference>
<dbReference type="SUPFAM" id="SSF54909">
    <property type="entry name" value="Dimeric alpha+beta barrel"/>
    <property type="match status" value="1"/>
</dbReference>
<feature type="domain" description="Stress-response A/B barrel" evidence="1">
    <location>
        <begin position="5"/>
        <end position="102"/>
    </location>
</feature>
<evidence type="ECO:0000313" key="3">
    <source>
        <dbReference type="Proteomes" id="UP001144673"/>
    </source>
</evidence>
<dbReference type="PROSITE" id="PS51502">
    <property type="entry name" value="S_R_A_B_BARREL"/>
    <property type="match status" value="1"/>
</dbReference>
<name>A0A9W8Q779_AKAMU</name>
<dbReference type="InterPro" id="IPR011008">
    <property type="entry name" value="Dimeric_a/b-barrel"/>
</dbReference>
<dbReference type="SMART" id="SM00886">
    <property type="entry name" value="Dabb"/>
    <property type="match status" value="1"/>
</dbReference>
<dbReference type="RefSeq" id="XP_056049657.1">
    <property type="nucleotide sequence ID" value="XM_056196094.1"/>
</dbReference>
<protein>
    <recommendedName>
        <fullName evidence="1">Stress-response A/B barrel domain-containing protein</fullName>
    </recommendedName>
</protein>
<dbReference type="Proteomes" id="UP001144673">
    <property type="component" value="Chromosome 2"/>
</dbReference>
<evidence type="ECO:0000259" key="1">
    <source>
        <dbReference type="PROSITE" id="PS51502"/>
    </source>
</evidence>
<keyword evidence="3" id="KW-1185">Reference proteome</keyword>
<reference evidence="2" key="1">
    <citation type="journal article" date="2023" name="Access Microbiol">
        <title>De-novo genome assembly for Akanthomyces muscarius, a biocontrol agent of insect agricultural pests.</title>
        <authorList>
            <person name="Erdos Z."/>
            <person name="Studholme D.J."/>
            <person name="Raymond B."/>
            <person name="Sharma M."/>
        </authorList>
    </citation>
    <scope>NUCLEOTIDE SEQUENCE</scope>
    <source>
        <strain evidence="2">Ve6</strain>
    </source>
</reference>
<dbReference type="InterPro" id="IPR013097">
    <property type="entry name" value="Dabb"/>
</dbReference>
<dbReference type="GeneID" id="80891977"/>
<dbReference type="KEGG" id="amus:LMH87_004818"/>
<dbReference type="Pfam" id="PF07876">
    <property type="entry name" value="Dabb"/>
    <property type="match status" value="1"/>
</dbReference>
<organism evidence="2 3">
    <name type="scientific">Akanthomyces muscarius</name>
    <name type="common">Entomopathogenic fungus</name>
    <name type="synonym">Lecanicillium muscarium</name>
    <dbReference type="NCBI Taxonomy" id="2231603"/>
    <lineage>
        <taxon>Eukaryota</taxon>
        <taxon>Fungi</taxon>
        <taxon>Dikarya</taxon>
        <taxon>Ascomycota</taxon>
        <taxon>Pezizomycotina</taxon>
        <taxon>Sordariomycetes</taxon>
        <taxon>Hypocreomycetidae</taxon>
        <taxon>Hypocreales</taxon>
        <taxon>Cordycipitaceae</taxon>
        <taxon>Akanthomyces</taxon>
    </lineage>
</organism>